<dbReference type="InterPro" id="IPR051601">
    <property type="entry name" value="Serine_prot/Carboxylest_S33"/>
</dbReference>
<dbReference type="Pfam" id="PF08386">
    <property type="entry name" value="Abhydrolase_4"/>
    <property type="match status" value="1"/>
</dbReference>
<dbReference type="EMBL" id="PGEZ01000001">
    <property type="protein sequence ID" value="PJJ57350.1"/>
    <property type="molecule type" value="Genomic_DNA"/>
</dbReference>
<sequence length="521" mass="54235">MGVADDEGTHVRGRRLAVLAAATAILVAGCTSAQDARGGDDPTAAATSSAADVRTPPDPALAPYYEQQVDWRSCDGDECADVEVPLDYANPDGERIALRLRKHVAGRPDDRVGTLFVNPGGPGVSGVDYAAYFPRVAGEAVTDRFDVVGFDPRGVGASSALDCGDTAEVDAYVETDQTPDDASEEQALVEASQTLGEECERGSGALASHVSTVEAARDLDVLRAVVDDQALHYLGASYGTKLGATYAELFADRVGRMVLDGAMDPTLDSEGVNLGQAEGFQTALEAYVADCVETAGCPLGEDTDAGLEEIGDLIASLDDDPLPTSDPDRPLTEALGFYAVAYPLYNEASWPVLTEALADGLDGDGDTMLFVADQYLSRGSDGYTDNSTVAFPAISCLDDTGDVSLDEARESLAEFEDVSPVLGRSFAWSAVGCSTWPMEATEPAPEIDAAGAPPILVVGTTRDPATPYAWAEALADQLDSGVLVTRDGDGHTGYAAGNGCVDAAVDEYLVDGTVPEDGLEC</sequence>
<evidence type="ECO:0000256" key="3">
    <source>
        <dbReference type="ARBA" id="ARBA00022801"/>
    </source>
</evidence>
<evidence type="ECO:0000259" key="5">
    <source>
        <dbReference type="Pfam" id="PF00561"/>
    </source>
</evidence>
<accession>A0A2M9BHC9</accession>
<evidence type="ECO:0000313" key="7">
    <source>
        <dbReference type="EMBL" id="PJJ57350.1"/>
    </source>
</evidence>
<dbReference type="AlphaFoldDB" id="A0A2M9BHC9"/>
<reference evidence="7 8" key="1">
    <citation type="submission" date="2017-11" db="EMBL/GenBank/DDBJ databases">
        <title>Genomic Encyclopedia of Archaeal and Bacterial Type Strains, Phase II (KMG-II): From Individual Species to Whole Genera.</title>
        <authorList>
            <person name="Goeker M."/>
        </authorList>
    </citation>
    <scope>NUCLEOTIDE SEQUENCE [LARGE SCALE GENOMIC DNA]</scope>
    <source>
        <strain evidence="7 8">DSM 27763</strain>
    </source>
</reference>
<feature type="domain" description="AB hydrolase-1" evidence="5">
    <location>
        <begin position="114"/>
        <end position="317"/>
    </location>
</feature>
<comment type="similarity">
    <text evidence="1">Belongs to the peptidase S33 family.</text>
</comment>
<evidence type="ECO:0000313" key="8">
    <source>
        <dbReference type="Proteomes" id="UP000230842"/>
    </source>
</evidence>
<dbReference type="Gene3D" id="3.40.50.1820">
    <property type="entry name" value="alpha/beta hydrolase"/>
    <property type="match status" value="1"/>
</dbReference>
<evidence type="ECO:0000259" key="6">
    <source>
        <dbReference type="Pfam" id="PF08386"/>
    </source>
</evidence>
<dbReference type="PANTHER" id="PTHR43248">
    <property type="entry name" value="2-SUCCINYL-6-HYDROXY-2,4-CYCLOHEXADIENE-1-CARBOXYLATE SYNTHASE"/>
    <property type="match status" value="1"/>
</dbReference>
<dbReference type="Pfam" id="PF00561">
    <property type="entry name" value="Abhydrolase_1"/>
    <property type="match status" value="1"/>
</dbReference>
<keyword evidence="2" id="KW-0732">Signal</keyword>
<organism evidence="7 8">
    <name type="scientific">Mumia flava</name>
    <dbReference type="NCBI Taxonomy" id="1348852"/>
    <lineage>
        <taxon>Bacteria</taxon>
        <taxon>Bacillati</taxon>
        <taxon>Actinomycetota</taxon>
        <taxon>Actinomycetes</taxon>
        <taxon>Propionibacteriales</taxon>
        <taxon>Nocardioidaceae</taxon>
        <taxon>Mumia</taxon>
    </lineage>
</organism>
<dbReference type="InterPro" id="IPR013595">
    <property type="entry name" value="Pept_S33_TAP-like_C"/>
</dbReference>
<name>A0A2M9BHC9_9ACTN</name>
<dbReference type="InterPro" id="IPR029058">
    <property type="entry name" value="AB_hydrolase_fold"/>
</dbReference>
<feature type="domain" description="Peptidase S33 tripeptidyl aminopeptidase-like C-terminal" evidence="6">
    <location>
        <begin position="419"/>
        <end position="521"/>
    </location>
</feature>
<keyword evidence="3 7" id="KW-0378">Hydrolase</keyword>
<dbReference type="GO" id="GO:0016787">
    <property type="term" value="F:hydrolase activity"/>
    <property type="evidence" value="ECO:0007669"/>
    <property type="project" value="UniProtKB-KW"/>
</dbReference>
<dbReference type="SUPFAM" id="SSF53474">
    <property type="entry name" value="alpha/beta-Hydrolases"/>
    <property type="match status" value="1"/>
</dbReference>
<evidence type="ECO:0000256" key="4">
    <source>
        <dbReference type="SAM" id="MobiDB-lite"/>
    </source>
</evidence>
<gene>
    <name evidence="7" type="ORF">CLV56_1578</name>
</gene>
<comment type="caution">
    <text evidence="7">The sequence shown here is derived from an EMBL/GenBank/DDBJ whole genome shotgun (WGS) entry which is preliminary data.</text>
</comment>
<feature type="region of interest" description="Disordered" evidence="4">
    <location>
        <begin position="33"/>
        <end position="58"/>
    </location>
</feature>
<protein>
    <submittedName>
        <fullName evidence="7">Alpha/beta hydrolase family protein</fullName>
    </submittedName>
</protein>
<evidence type="ECO:0000256" key="2">
    <source>
        <dbReference type="ARBA" id="ARBA00022729"/>
    </source>
</evidence>
<dbReference type="PANTHER" id="PTHR43248:SF29">
    <property type="entry name" value="TRIPEPTIDYL AMINOPEPTIDASE"/>
    <property type="match status" value="1"/>
</dbReference>
<keyword evidence="8" id="KW-1185">Reference proteome</keyword>
<proteinExistence type="inferred from homology"/>
<dbReference type="InterPro" id="IPR000073">
    <property type="entry name" value="AB_hydrolase_1"/>
</dbReference>
<dbReference type="Proteomes" id="UP000230842">
    <property type="component" value="Unassembled WGS sequence"/>
</dbReference>
<evidence type="ECO:0000256" key="1">
    <source>
        <dbReference type="ARBA" id="ARBA00010088"/>
    </source>
</evidence>